<comment type="similarity">
    <text evidence="1">Belongs to the RelE toxin family.</text>
</comment>
<dbReference type="InterPro" id="IPR035093">
    <property type="entry name" value="RelE/ParE_toxin_dom_sf"/>
</dbReference>
<dbReference type="OrthoDB" id="5326046at2"/>
<accession>A0A1H3L139</accession>
<keyword evidence="3" id="KW-0378">Hydrolase</keyword>
<dbReference type="PANTHER" id="PTHR35601:SF1">
    <property type="entry name" value="TOXIN RELE"/>
    <property type="match status" value="1"/>
</dbReference>
<dbReference type="EMBL" id="FNPZ01000001">
    <property type="protein sequence ID" value="SDY57614.1"/>
    <property type="molecule type" value="Genomic_DNA"/>
</dbReference>
<dbReference type="Gene3D" id="3.30.2310.20">
    <property type="entry name" value="RelE-like"/>
    <property type="match status" value="1"/>
</dbReference>
<sequence>MSYTVIFSPTAARNLERIPPRIVPAIIEFVYGDLAANPRRVGKPLGRDLEGTYSARRGPYRVLYEIHDDVVRVQILRVDHRADVYRPQ</sequence>
<dbReference type="STRING" id="381665.SAMN05216554_0768"/>
<keyword evidence="3" id="KW-0540">Nuclease</keyword>
<dbReference type="Proteomes" id="UP000198891">
    <property type="component" value="Unassembled WGS sequence"/>
</dbReference>
<evidence type="ECO:0000256" key="1">
    <source>
        <dbReference type="ARBA" id="ARBA00006226"/>
    </source>
</evidence>
<name>A0A1H3L139_9MICO</name>
<organism evidence="3 4">
    <name type="scientific">Herbiconiux ginsengi</name>
    <dbReference type="NCBI Taxonomy" id="381665"/>
    <lineage>
        <taxon>Bacteria</taxon>
        <taxon>Bacillati</taxon>
        <taxon>Actinomycetota</taxon>
        <taxon>Actinomycetes</taxon>
        <taxon>Micrococcales</taxon>
        <taxon>Microbacteriaceae</taxon>
        <taxon>Herbiconiux</taxon>
    </lineage>
</organism>
<dbReference type="AlphaFoldDB" id="A0A1H3L139"/>
<dbReference type="SUPFAM" id="SSF143011">
    <property type="entry name" value="RelE-like"/>
    <property type="match status" value="1"/>
</dbReference>
<evidence type="ECO:0000313" key="3">
    <source>
        <dbReference type="EMBL" id="SDY57614.1"/>
    </source>
</evidence>
<dbReference type="InterPro" id="IPR007712">
    <property type="entry name" value="RelE/ParE_toxin"/>
</dbReference>
<evidence type="ECO:0000313" key="4">
    <source>
        <dbReference type="Proteomes" id="UP000198891"/>
    </source>
</evidence>
<dbReference type="Pfam" id="PF05016">
    <property type="entry name" value="ParE_toxin"/>
    <property type="match status" value="1"/>
</dbReference>
<gene>
    <name evidence="3" type="ORF">SAMN05216554_0768</name>
</gene>
<reference evidence="3 4" key="1">
    <citation type="submission" date="2016-10" db="EMBL/GenBank/DDBJ databases">
        <authorList>
            <person name="de Groot N.N."/>
        </authorList>
    </citation>
    <scope>NUCLEOTIDE SEQUENCE [LARGE SCALE GENOMIC DNA]</scope>
    <source>
        <strain evidence="3 4">CGMCC 4.3491</strain>
    </source>
</reference>
<dbReference type="RefSeq" id="WP_092548980.1">
    <property type="nucleotide sequence ID" value="NZ_FNPZ01000001.1"/>
</dbReference>
<protein>
    <submittedName>
        <fullName evidence="3">mRNA-degrading endonuclease RelE, toxin component of the RelBE toxin-antitoxin system</fullName>
    </submittedName>
</protein>
<keyword evidence="4" id="KW-1185">Reference proteome</keyword>
<evidence type="ECO:0000256" key="2">
    <source>
        <dbReference type="ARBA" id="ARBA00022649"/>
    </source>
</evidence>
<dbReference type="PANTHER" id="PTHR35601">
    <property type="entry name" value="TOXIN RELE"/>
    <property type="match status" value="1"/>
</dbReference>
<proteinExistence type="inferred from homology"/>
<keyword evidence="3" id="KW-0255">Endonuclease</keyword>
<keyword evidence="2" id="KW-1277">Toxin-antitoxin system</keyword>
<dbReference type="GO" id="GO:0004519">
    <property type="term" value="F:endonuclease activity"/>
    <property type="evidence" value="ECO:0007669"/>
    <property type="project" value="UniProtKB-KW"/>
</dbReference>